<dbReference type="Gene3D" id="3.90.650.10">
    <property type="entry name" value="PurM-like C-terminal domain"/>
    <property type="match status" value="2"/>
</dbReference>
<dbReference type="NCBIfam" id="TIGR01735">
    <property type="entry name" value="FGAM_synt"/>
    <property type="match status" value="1"/>
</dbReference>
<sequence length="1395" mass="148847">MIVLEGASALSSFRRARLETRLHSLVPGLRIAGAWHVYFIDSDADADGALDIAAAQRILQAQDAPAVAEPGTRSRYVVPRLGTRSPWSSKATELVRGAGLAIRRVERGTRLDLAGWPEDAGAQAALARLLHDPMTQSLLDGAAQAQALFQAPARGAVERIALDQLEAANARLGLALAQDEIDYLRQRFGELGRDPADVELMMFAQANSEHCRHKIFNASWSIDGKAQERSLFRMIKHTHQQTPQHTLSAYSDNAAVVEGHPAARYRPDPASGEYRSEALTPSAFCIKVETHNHPTAIAPFPGASTGAGGEIRDEGATGRGGKPKAGLTGFSVSHLRIPTLPQPWEGERPLNPRMAPALEIMLEAPLGGAAFNNEFGRPNLLGYFRSFELPEAPGLTRAYDKPIMLAGGLGAIDRIQVEKLPLQPGDAVIVLGGPAMLIGLGGGAASSVASGDSAEDLDLASVQRDNPEMERRVQEVIDRCVALGADNPIRWFHDVGAGGLSNAIPELLHDSGVGGIIDLDRVPSDDPSLSPMQLWCNESQERYVLGVPQARLAEFAALCERERCPFAAVGVATAEERLVAGYGTLGTPDSGLGTRKEQMHAASPLHSPAVDPAIPAEPASPASRVPHSESGDLPIDLPMDVLFGKPPKMHRDARQPPAPRWPELDTAALDLRQAGLRVLAHPAVAAKSFLVTIGDRSVGGLTAREQMIGPWQLPLADCAITLAGFDTHAGEAMAIGERTPLALLDAAAAARMAVGEAITNLCAAPVAALAQVKLSANWMAAANHDGEDARLYAAVKAVGMELCPQLDLSIPVGKDSLSMQAQWGVGGTRDSGLGTRQEQEPGSISSGNPAVADTAAVASHASRVPSPGSATHKSVSPVSLIVSAFAPVADARTQLTPLLARTADSELWLIGLGGGKQRLGGSVLAQVHAEGGLPAFGGPVPDLDDAQRLRAFFELIRDARQAGLLLAYHDRSDGGAFATLCEMAFASRQGLEISLDAWGDDPFRSLFNEELGAVVQIAGQDRAAFADLVERHALTECAQRIARPSTAAVMRVGLAGKTLVEWRWEELFDAWWSVSHAMQKLRDNPDSADEERAVARDFAAPGLKPKLAFDPAEDIAAPYMDVQVPRAQDAQKRPPFVARRQWPKVAILREQGVNGQIEMANAFERAGFRAFDVHMSDLIAGRVDLAGFAGLAACGGFSYGDVLGAGRGWATSILERPALRDAFAAFFARSDTFALGVCNGCQMFSQLKDIIPGAEHWPRFLRNRSEQFEARTSLLEVVESPSIFLCGMAGSRIPVAVAHGEGRAEFDSAVDQAAARVALRFVDGNGEVAQRYPLNPNGSPEGITGVTSDDGRVTILMPHPERTPRSLNLSWHPEGWPDASPWLRMFRNARVWAGC</sequence>
<accession>A0A2S6ZKQ7</accession>
<feature type="binding site" evidence="12">
    <location>
        <position position="716"/>
    </location>
    <ligand>
        <name>ATP</name>
        <dbReference type="ChEBI" id="CHEBI:30616"/>
    </ligand>
</feature>
<feature type="binding site" evidence="12">
    <location>
        <position position="717"/>
    </location>
    <ligand>
        <name>Mg(2+)</name>
        <dbReference type="ChEBI" id="CHEBI:18420"/>
    </ligand>
</feature>
<feature type="active site" evidence="12">
    <location>
        <position position="1361"/>
    </location>
</feature>
<comment type="similarity">
    <text evidence="2 12">In the N-terminal section; belongs to the FGAMS family.</text>
</comment>
<feature type="domain" description="FGAR-AT PurM N-terminal-like" evidence="17">
    <location>
        <begin position="687"/>
        <end position="825"/>
    </location>
</feature>
<feature type="domain" description="PurM-like C-terminal" evidence="14">
    <location>
        <begin position="423"/>
        <end position="580"/>
    </location>
</feature>
<comment type="subunit">
    <text evidence="12">Monomer.</text>
</comment>
<evidence type="ECO:0000256" key="13">
    <source>
        <dbReference type="SAM" id="MobiDB-lite"/>
    </source>
</evidence>
<evidence type="ECO:0000256" key="4">
    <source>
        <dbReference type="ARBA" id="ARBA00022598"/>
    </source>
</evidence>
<comment type="catalytic activity">
    <reaction evidence="11 12">
        <text>N(2)-formyl-N(1)-(5-phospho-beta-D-ribosyl)glycinamide + L-glutamine + ATP + H2O = 2-formamido-N(1)-(5-O-phospho-beta-D-ribosyl)acetamidine + L-glutamate + ADP + phosphate + H(+)</text>
        <dbReference type="Rhea" id="RHEA:17129"/>
        <dbReference type="ChEBI" id="CHEBI:15377"/>
        <dbReference type="ChEBI" id="CHEBI:15378"/>
        <dbReference type="ChEBI" id="CHEBI:29985"/>
        <dbReference type="ChEBI" id="CHEBI:30616"/>
        <dbReference type="ChEBI" id="CHEBI:43474"/>
        <dbReference type="ChEBI" id="CHEBI:58359"/>
        <dbReference type="ChEBI" id="CHEBI:147286"/>
        <dbReference type="ChEBI" id="CHEBI:147287"/>
        <dbReference type="ChEBI" id="CHEBI:456216"/>
        <dbReference type="EC" id="6.3.5.3"/>
    </reaction>
</comment>
<evidence type="ECO:0000256" key="12">
    <source>
        <dbReference type="HAMAP-Rule" id="MF_00419"/>
    </source>
</evidence>
<dbReference type="FunFam" id="3.30.1330.10:FF:000005">
    <property type="entry name" value="Phosphoribosylformylglycinamidine synthase"/>
    <property type="match status" value="1"/>
</dbReference>
<feature type="region of interest" description="Disordered" evidence="13">
    <location>
        <begin position="589"/>
        <end position="631"/>
    </location>
</feature>
<evidence type="ECO:0000256" key="8">
    <source>
        <dbReference type="ARBA" id="ARBA00022840"/>
    </source>
</evidence>
<dbReference type="HAMAP" id="MF_00419">
    <property type="entry name" value="PurL_1"/>
    <property type="match status" value="1"/>
</dbReference>
<dbReference type="InterPro" id="IPR029062">
    <property type="entry name" value="Class_I_gatase-like"/>
</dbReference>
<dbReference type="InterPro" id="IPR010918">
    <property type="entry name" value="PurM-like_C_dom"/>
</dbReference>
<feature type="domain" description="Phosphoribosylformylglycinamidine synthase N-terminal" evidence="16">
    <location>
        <begin position="36"/>
        <end position="149"/>
    </location>
</feature>
<dbReference type="SUPFAM" id="SSF55326">
    <property type="entry name" value="PurM N-terminal domain-like"/>
    <property type="match status" value="2"/>
</dbReference>
<dbReference type="SUPFAM" id="SSF52317">
    <property type="entry name" value="Class I glutamine amidotransferase-like"/>
    <property type="match status" value="1"/>
</dbReference>
<feature type="binding site" evidence="12">
    <location>
        <position position="972"/>
    </location>
    <ligand>
        <name>ATP</name>
        <dbReference type="ChEBI" id="CHEBI:30616"/>
    </ligand>
</feature>
<evidence type="ECO:0000256" key="2">
    <source>
        <dbReference type="ARBA" id="ARBA00008608"/>
    </source>
</evidence>
<keyword evidence="19" id="KW-1185">Reference proteome</keyword>
<dbReference type="Proteomes" id="UP000239898">
    <property type="component" value="Unassembled WGS sequence"/>
</dbReference>
<protein>
    <recommendedName>
        <fullName evidence="12">Phosphoribosylformylglycinamidine synthase</fullName>
        <shortName evidence="12">FGAM synthase</shortName>
        <shortName evidence="12">FGAMS</shortName>
        <ecNumber evidence="12">6.3.5.3</ecNumber>
    </recommendedName>
    <alternativeName>
        <fullName evidence="12">Formylglycinamide ribonucleotide amidotransferase</fullName>
        <shortName evidence="12">FGAR amidotransferase</shortName>
        <shortName evidence="12">FGAR-AT</shortName>
    </alternativeName>
</protein>
<dbReference type="CDD" id="cd02204">
    <property type="entry name" value="PurL_repeat2"/>
    <property type="match status" value="1"/>
</dbReference>
<dbReference type="InterPro" id="IPR055181">
    <property type="entry name" value="FGAR-AT_PurM_N-like"/>
</dbReference>
<comment type="caution">
    <text evidence="18">The sequence shown here is derived from an EMBL/GenBank/DDBJ whole genome shotgun (WGS) entry which is preliminary data.</text>
</comment>
<dbReference type="EC" id="6.3.5.3" evidence="12"/>
<keyword evidence="9 12" id="KW-0460">Magnesium</keyword>
<dbReference type="Pfam" id="PF22689">
    <property type="entry name" value="FGAR-AT_PurM_N-like"/>
    <property type="match status" value="1"/>
</dbReference>
<dbReference type="CDD" id="cd01740">
    <property type="entry name" value="GATase1_FGAR_AT"/>
    <property type="match status" value="1"/>
</dbReference>
<dbReference type="InterPro" id="IPR036676">
    <property type="entry name" value="PurM-like_C_sf"/>
</dbReference>
<gene>
    <name evidence="12" type="primary">purL</name>
    <name evidence="18" type="ORF">XthCFBP4691_02345</name>
</gene>
<evidence type="ECO:0000256" key="5">
    <source>
        <dbReference type="ARBA" id="ARBA00022723"/>
    </source>
</evidence>
<proteinExistence type="inferred from homology"/>
<dbReference type="PROSITE" id="PS51273">
    <property type="entry name" value="GATASE_TYPE_1"/>
    <property type="match status" value="1"/>
</dbReference>
<feature type="domain" description="PurM-like C-terminal" evidence="14">
    <location>
        <begin position="908"/>
        <end position="1039"/>
    </location>
</feature>
<dbReference type="EMBL" id="MIGX01000005">
    <property type="protein sequence ID" value="PPT92838.1"/>
    <property type="molecule type" value="Genomic_DNA"/>
</dbReference>
<keyword evidence="7 12" id="KW-0658">Purine biosynthesis</keyword>
<dbReference type="CDD" id="cd02203">
    <property type="entry name" value="PurL_repeat1"/>
    <property type="match status" value="1"/>
</dbReference>
<comment type="pathway">
    <text evidence="1 12">Purine metabolism; IMP biosynthesis via de novo pathway; 5-amino-1-(5-phospho-D-ribosyl)imidazole from N(2)-formyl-N(1)-(5-phospho-D-ribosyl)glycinamide: step 1/2.</text>
</comment>
<feature type="binding site" evidence="12">
    <location>
        <position position="760"/>
    </location>
    <ligand>
        <name>Mg(2+)</name>
        <dbReference type="ChEBI" id="CHEBI:18420"/>
    </ligand>
</feature>
<evidence type="ECO:0000256" key="11">
    <source>
        <dbReference type="ARBA" id="ARBA00052585"/>
    </source>
</evidence>
<dbReference type="GO" id="GO:0046872">
    <property type="term" value="F:metal ion binding"/>
    <property type="evidence" value="ECO:0007669"/>
    <property type="project" value="UniProtKB-KW"/>
</dbReference>
<evidence type="ECO:0000256" key="7">
    <source>
        <dbReference type="ARBA" id="ARBA00022755"/>
    </source>
</evidence>
<dbReference type="Gene3D" id="3.30.1330.10">
    <property type="entry name" value="PurM-like, N-terminal domain"/>
    <property type="match status" value="2"/>
</dbReference>
<evidence type="ECO:0000256" key="1">
    <source>
        <dbReference type="ARBA" id="ARBA00004920"/>
    </source>
</evidence>
<dbReference type="InterPro" id="IPR036604">
    <property type="entry name" value="PurS-like_sf"/>
</dbReference>
<feature type="compositionally biased region" description="Low complexity" evidence="13">
    <location>
        <begin position="612"/>
        <end position="623"/>
    </location>
</feature>
<keyword evidence="5 12" id="KW-0479">Metal-binding</keyword>
<evidence type="ECO:0000313" key="19">
    <source>
        <dbReference type="Proteomes" id="UP000239898"/>
    </source>
</evidence>
<organism evidence="18 19">
    <name type="scientific">Xanthomonas theicola</name>
    <dbReference type="NCBI Taxonomy" id="56464"/>
    <lineage>
        <taxon>Bacteria</taxon>
        <taxon>Pseudomonadati</taxon>
        <taxon>Pseudomonadota</taxon>
        <taxon>Gammaproteobacteria</taxon>
        <taxon>Lysobacterales</taxon>
        <taxon>Lysobacteraceae</taxon>
        <taxon>Xanthomonas</taxon>
    </lineage>
</organism>
<dbReference type="FunFam" id="3.40.50.880:FF:000008">
    <property type="entry name" value="Phosphoribosylformylglycinamidine synthase"/>
    <property type="match status" value="1"/>
</dbReference>
<feature type="domain" description="Phosphoribosylformylglycinamidine synthase linker" evidence="15">
    <location>
        <begin position="165"/>
        <end position="214"/>
    </location>
</feature>
<keyword evidence="3 12" id="KW-0963">Cytoplasm</keyword>
<feature type="region of interest" description="Disordered" evidence="13">
    <location>
        <begin position="824"/>
        <end position="850"/>
    </location>
</feature>
<feature type="active site" evidence="12">
    <location>
        <position position="1359"/>
    </location>
</feature>
<feature type="active site" description="Nucleophile" evidence="12">
    <location>
        <position position="1238"/>
    </location>
</feature>
<dbReference type="SUPFAM" id="SSF56042">
    <property type="entry name" value="PurM C-terminal domain-like"/>
    <property type="match status" value="2"/>
</dbReference>
<evidence type="ECO:0000259" key="14">
    <source>
        <dbReference type="Pfam" id="PF02769"/>
    </source>
</evidence>
<dbReference type="SUPFAM" id="SSF109736">
    <property type="entry name" value="FGAM synthase PurL, linker domain"/>
    <property type="match status" value="1"/>
</dbReference>
<evidence type="ECO:0000259" key="15">
    <source>
        <dbReference type="Pfam" id="PF18072"/>
    </source>
</evidence>
<dbReference type="FunFam" id="3.90.650.10:FF:000024">
    <property type="entry name" value="Phosphoribosylformylglycinamidine synthase"/>
    <property type="match status" value="1"/>
</dbReference>
<dbReference type="Gene3D" id="1.10.8.750">
    <property type="entry name" value="Phosphoribosylformylglycinamidine synthase, linker domain"/>
    <property type="match status" value="1"/>
</dbReference>
<evidence type="ECO:0000256" key="6">
    <source>
        <dbReference type="ARBA" id="ARBA00022741"/>
    </source>
</evidence>
<dbReference type="SMART" id="SM01211">
    <property type="entry name" value="GATase_5"/>
    <property type="match status" value="1"/>
</dbReference>
<dbReference type="GO" id="GO:0005737">
    <property type="term" value="C:cytoplasm"/>
    <property type="evidence" value="ECO:0007669"/>
    <property type="project" value="UniProtKB-SubCell"/>
</dbReference>
<name>A0A2S6ZKQ7_9XANT</name>
<comment type="function">
    <text evidence="12">Phosphoribosylformylglycinamidine synthase involved in the purines biosynthetic pathway. Catalyzes the ATP-dependent conversion of formylglycinamide ribonucleotide (FGAR) and glutamine to yield formylglycinamidine ribonucleotide (FGAM) and glutamate.</text>
</comment>
<comment type="subcellular location">
    <subcellularLocation>
        <location evidence="12">Cytoplasm</location>
    </subcellularLocation>
</comment>
<evidence type="ECO:0000259" key="17">
    <source>
        <dbReference type="Pfam" id="PF22689"/>
    </source>
</evidence>
<feature type="binding site" evidence="12">
    <location>
        <position position="970"/>
    </location>
    <ligand>
        <name>Mg(2+)</name>
        <dbReference type="ChEBI" id="CHEBI:18420"/>
    </ligand>
</feature>
<dbReference type="InterPro" id="IPR040707">
    <property type="entry name" value="FGAR-AT_N"/>
</dbReference>
<reference evidence="18 19" key="1">
    <citation type="submission" date="2016-08" db="EMBL/GenBank/DDBJ databases">
        <title>Evolution of the type three secretion system and type three effector repertoires in Xanthomonas.</title>
        <authorList>
            <person name="Merda D."/>
            <person name="Briand M."/>
            <person name="Bosis E."/>
            <person name="Rousseau C."/>
            <person name="Portier P."/>
            <person name="Jacques M.-A."/>
            <person name="Fischer-Le Saux M."/>
        </authorList>
    </citation>
    <scope>NUCLEOTIDE SEQUENCE [LARGE SCALE GENOMIC DNA]</scope>
    <source>
        <strain evidence="18 19">CFBP 4691</strain>
    </source>
</reference>
<dbReference type="InterPro" id="IPR036921">
    <property type="entry name" value="PurM-like_N_sf"/>
</dbReference>
<keyword evidence="8 12" id="KW-0067">ATP-binding</keyword>
<dbReference type="RefSeq" id="WP_128418942.1">
    <property type="nucleotide sequence ID" value="NZ_CP049017.1"/>
</dbReference>
<dbReference type="InterPro" id="IPR041609">
    <property type="entry name" value="PurL_linker"/>
</dbReference>
<dbReference type="Gene3D" id="3.40.50.880">
    <property type="match status" value="1"/>
</dbReference>
<dbReference type="UniPathway" id="UPA00074">
    <property type="reaction ID" value="UER00128"/>
</dbReference>
<evidence type="ECO:0000313" key="18">
    <source>
        <dbReference type="EMBL" id="PPT92838.1"/>
    </source>
</evidence>
<dbReference type="NCBIfam" id="NF003672">
    <property type="entry name" value="PRK05297.1"/>
    <property type="match status" value="1"/>
</dbReference>
<dbReference type="Pfam" id="PF13507">
    <property type="entry name" value="GATase_5"/>
    <property type="match status" value="1"/>
</dbReference>
<dbReference type="Pfam" id="PF02769">
    <property type="entry name" value="AIRS_C"/>
    <property type="match status" value="2"/>
</dbReference>
<feature type="compositionally biased region" description="Polar residues" evidence="13">
    <location>
        <begin position="834"/>
        <end position="848"/>
    </location>
</feature>
<dbReference type="PANTHER" id="PTHR10099:SF1">
    <property type="entry name" value="PHOSPHORIBOSYLFORMYLGLYCINAMIDINE SYNTHASE"/>
    <property type="match status" value="1"/>
</dbReference>
<keyword evidence="10 12" id="KW-0315">Glutamine amidotransferase</keyword>
<dbReference type="GO" id="GO:0004642">
    <property type="term" value="F:phosphoribosylformylglycinamidine synthase activity"/>
    <property type="evidence" value="ECO:0007669"/>
    <property type="project" value="UniProtKB-UniRule"/>
</dbReference>
<evidence type="ECO:0000256" key="3">
    <source>
        <dbReference type="ARBA" id="ARBA00022490"/>
    </source>
</evidence>
<keyword evidence="6 12" id="KW-0547">Nucleotide-binding</keyword>
<feature type="binding site" evidence="12">
    <location>
        <position position="756"/>
    </location>
    <ligand>
        <name>Mg(2+)</name>
        <dbReference type="ChEBI" id="CHEBI:18420"/>
    </ligand>
</feature>
<evidence type="ECO:0000256" key="10">
    <source>
        <dbReference type="ARBA" id="ARBA00022962"/>
    </source>
</evidence>
<dbReference type="PANTHER" id="PTHR10099">
    <property type="entry name" value="PHOSPHORIBOSYLFORMYLGLYCINAMIDINE SYNTHASE"/>
    <property type="match status" value="1"/>
</dbReference>
<evidence type="ECO:0000256" key="9">
    <source>
        <dbReference type="ARBA" id="ARBA00022842"/>
    </source>
</evidence>
<dbReference type="Pfam" id="PF18072">
    <property type="entry name" value="FGAR-AT_linker"/>
    <property type="match status" value="1"/>
</dbReference>
<dbReference type="OrthoDB" id="9804441at2"/>
<dbReference type="Pfam" id="PF18076">
    <property type="entry name" value="FGAR-AT_N"/>
    <property type="match status" value="1"/>
</dbReference>
<evidence type="ECO:0000259" key="16">
    <source>
        <dbReference type="Pfam" id="PF18076"/>
    </source>
</evidence>
<dbReference type="GO" id="GO:0006189">
    <property type="term" value="P:'de novo' IMP biosynthetic process"/>
    <property type="evidence" value="ECO:0007669"/>
    <property type="project" value="UniProtKB-UniRule"/>
</dbReference>
<dbReference type="GO" id="GO:0005524">
    <property type="term" value="F:ATP binding"/>
    <property type="evidence" value="ECO:0007669"/>
    <property type="project" value="UniProtKB-UniRule"/>
</dbReference>
<keyword evidence="4 12" id="KW-0436">Ligase</keyword>
<comment type="caution">
    <text evidence="12">Lacks conserved residue(s) required for the propagation of feature annotation.</text>
</comment>
<dbReference type="InterPro" id="IPR010073">
    <property type="entry name" value="PurL_large"/>
</dbReference>
<dbReference type="SUPFAM" id="SSF82697">
    <property type="entry name" value="PurS-like"/>
    <property type="match status" value="1"/>
</dbReference>
<feature type="binding site" evidence="12">
    <location>
        <begin position="302"/>
        <end position="313"/>
    </location>
    <ligand>
        <name>ATP</name>
        <dbReference type="ChEBI" id="CHEBI:30616"/>
    </ligand>
</feature>